<name>A0A0N4ZDB8_PARTI</name>
<sequence>MNAITLFFIIFQLSFIVTANGVKKDSNECTYMIYGLFLIDQSPTGFKLTSQQIALAELFYKRNDKVPYTTFTTLTSQGNETIDNDYKVIAPENYSEYNYEIRSVINNAPANNSISYTHLLSEINYYMDFNQTDFNTENPGIIIFITSKLTDIKGSKTIIDTLRNTTKRVTLKILSIVFDEEYKNDAIQLIGNDKDVYVYNMASMIDSQTAVDWIVDRICYG</sequence>
<accession>A0A0N4ZDB8</accession>
<proteinExistence type="predicted"/>
<keyword evidence="2" id="KW-1185">Reference proteome</keyword>
<protein>
    <submittedName>
        <fullName evidence="3">VWFA domain-containing protein</fullName>
    </submittedName>
</protein>
<feature type="chain" id="PRO_5005891536" evidence="1">
    <location>
        <begin position="22"/>
        <end position="221"/>
    </location>
</feature>
<evidence type="ECO:0000313" key="3">
    <source>
        <dbReference type="WBParaSite" id="PTRK_0000556300.1"/>
    </source>
</evidence>
<feature type="signal peptide" evidence="1">
    <location>
        <begin position="1"/>
        <end position="21"/>
    </location>
</feature>
<evidence type="ECO:0000313" key="2">
    <source>
        <dbReference type="Proteomes" id="UP000038045"/>
    </source>
</evidence>
<dbReference type="WBParaSite" id="PTRK_0000556300.1">
    <property type="protein sequence ID" value="PTRK_0000556300.1"/>
    <property type="gene ID" value="PTRK_0000556300"/>
</dbReference>
<dbReference type="AlphaFoldDB" id="A0A0N4ZDB8"/>
<reference evidence="3" key="1">
    <citation type="submission" date="2017-02" db="UniProtKB">
        <authorList>
            <consortium name="WormBaseParasite"/>
        </authorList>
    </citation>
    <scope>IDENTIFICATION</scope>
</reference>
<organism evidence="2 3">
    <name type="scientific">Parastrongyloides trichosuri</name>
    <name type="common">Possum-specific nematode worm</name>
    <dbReference type="NCBI Taxonomy" id="131310"/>
    <lineage>
        <taxon>Eukaryota</taxon>
        <taxon>Metazoa</taxon>
        <taxon>Ecdysozoa</taxon>
        <taxon>Nematoda</taxon>
        <taxon>Chromadorea</taxon>
        <taxon>Rhabditida</taxon>
        <taxon>Tylenchina</taxon>
        <taxon>Panagrolaimomorpha</taxon>
        <taxon>Strongyloidoidea</taxon>
        <taxon>Strongyloididae</taxon>
        <taxon>Parastrongyloides</taxon>
    </lineage>
</organism>
<keyword evidence="1" id="KW-0732">Signal</keyword>
<evidence type="ECO:0000256" key="1">
    <source>
        <dbReference type="SAM" id="SignalP"/>
    </source>
</evidence>
<dbReference type="Proteomes" id="UP000038045">
    <property type="component" value="Unplaced"/>
</dbReference>